<dbReference type="InterPro" id="IPR039430">
    <property type="entry name" value="Thymidylate_kin-like_dom"/>
</dbReference>
<evidence type="ECO:0000256" key="4">
    <source>
        <dbReference type="ARBA" id="ARBA00022840"/>
    </source>
</evidence>
<dbReference type="GO" id="GO:0006235">
    <property type="term" value="P:dTTP biosynthetic process"/>
    <property type="evidence" value="ECO:0007669"/>
    <property type="project" value="TreeGrafter"/>
</dbReference>
<dbReference type="GO" id="GO:0004798">
    <property type="term" value="F:dTMP kinase activity"/>
    <property type="evidence" value="ECO:0007669"/>
    <property type="project" value="TreeGrafter"/>
</dbReference>
<comment type="caution">
    <text evidence="6">The sequence shown here is derived from an EMBL/GenBank/DDBJ whole genome shotgun (WGS) entry which is preliminary data.</text>
</comment>
<dbReference type="GO" id="GO:0006233">
    <property type="term" value="P:dTDP biosynthetic process"/>
    <property type="evidence" value="ECO:0007669"/>
    <property type="project" value="TreeGrafter"/>
</dbReference>
<dbReference type="PANTHER" id="PTHR10344:SF4">
    <property type="entry name" value="UMP-CMP KINASE 2, MITOCHONDRIAL"/>
    <property type="match status" value="1"/>
</dbReference>
<evidence type="ECO:0000313" key="7">
    <source>
        <dbReference type="Proteomes" id="UP000535908"/>
    </source>
</evidence>
<accession>A0A7X0Y5A6</accession>
<dbReference type="Gene3D" id="3.40.50.300">
    <property type="entry name" value="P-loop containing nucleotide triphosphate hydrolases"/>
    <property type="match status" value="1"/>
</dbReference>
<comment type="similarity">
    <text evidence="1">Belongs to the thymidylate kinase family.</text>
</comment>
<gene>
    <name evidence="6" type="ORF">HCA69_10040</name>
</gene>
<dbReference type="Proteomes" id="UP000535908">
    <property type="component" value="Unassembled WGS sequence"/>
</dbReference>
<proteinExistence type="inferred from homology"/>
<dbReference type="EMBL" id="JAARWN010000009">
    <property type="protein sequence ID" value="MBC1936707.1"/>
    <property type="molecule type" value="Genomic_DNA"/>
</dbReference>
<name>A0A7X0Y5A6_9LIST</name>
<evidence type="ECO:0000256" key="2">
    <source>
        <dbReference type="ARBA" id="ARBA00017144"/>
    </source>
</evidence>
<keyword evidence="3" id="KW-0547">Nucleotide-binding</keyword>
<evidence type="ECO:0000313" key="6">
    <source>
        <dbReference type="EMBL" id="MBC1936707.1"/>
    </source>
</evidence>
<dbReference type="GO" id="GO:0005737">
    <property type="term" value="C:cytoplasm"/>
    <property type="evidence" value="ECO:0007669"/>
    <property type="project" value="TreeGrafter"/>
</dbReference>
<dbReference type="SUPFAM" id="SSF52540">
    <property type="entry name" value="P-loop containing nucleoside triphosphate hydrolases"/>
    <property type="match status" value="1"/>
</dbReference>
<dbReference type="GO" id="GO:0006227">
    <property type="term" value="P:dUDP biosynthetic process"/>
    <property type="evidence" value="ECO:0007669"/>
    <property type="project" value="TreeGrafter"/>
</dbReference>
<dbReference type="CDD" id="cd01672">
    <property type="entry name" value="TMPK"/>
    <property type="match status" value="1"/>
</dbReference>
<feature type="domain" description="Thymidylate kinase-like" evidence="5">
    <location>
        <begin position="7"/>
        <end position="209"/>
    </location>
</feature>
<dbReference type="Pfam" id="PF02223">
    <property type="entry name" value="Thymidylate_kin"/>
    <property type="match status" value="1"/>
</dbReference>
<evidence type="ECO:0000256" key="1">
    <source>
        <dbReference type="ARBA" id="ARBA00009776"/>
    </source>
</evidence>
<evidence type="ECO:0000259" key="5">
    <source>
        <dbReference type="Pfam" id="PF02223"/>
    </source>
</evidence>
<reference evidence="6 7" key="1">
    <citation type="submission" date="2020-03" db="EMBL/GenBank/DDBJ databases">
        <title>Soil Listeria distribution.</title>
        <authorList>
            <person name="Liao J."/>
            <person name="Wiedmann M."/>
        </authorList>
    </citation>
    <scope>NUCLEOTIDE SEQUENCE [LARGE SCALE GENOMIC DNA]</scope>
    <source>
        <strain evidence="6 7">FSL L7-0741</strain>
    </source>
</reference>
<organism evidence="6 7">
    <name type="scientific">Listeria grandensis</name>
    <dbReference type="NCBI Taxonomy" id="1494963"/>
    <lineage>
        <taxon>Bacteria</taxon>
        <taxon>Bacillati</taxon>
        <taxon>Bacillota</taxon>
        <taxon>Bacilli</taxon>
        <taxon>Bacillales</taxon>
        <taxon>Listeriaceae</taxon>
        <taxon>Listeria</taxon>
    </lineage>
</organism>
<evidence type="ECO:0000256" key="3">
    <source>
        <dbReference type="ARBA" id="ARBA00022741"/>
    </source>
</evidence>
<keyword evidence="4" id="KW-0067">ATP-binding</keyword>
<dbReference type="AlphaFoldDB" id="A0A7X0Y5A6"/>
<dbReference type="InterPro" id="IPR027417">
    <property type="entry name" value="P-loop_NTPase"/>
</dbReference>
<dbReference type="PANTHER" id="PTHR10344">
    <property type="entry name" value="THYMIDYLATE KINASE"/>
    <property type="match status" value="1"/>
</dbReference>
<protein>
    <recommendedName>
        <fullName evidence="2">Thymidylate kinase</fullName>
    </recommendedName>
</protein>
<sequence>MGKFICFEGLDGSGKTNISNKVYSMLKEQGKEVIFINKKELEGFDPYVSQHMKQIKKILWDYAPDDPLSNLGDEHWLHLNIAWFAVLDYCKIQEELSKDKVVIIDNWYYKLLSRYVLKPQYQKEYIEHSFSKLRVPDKVIYLDVTPSIAAKRRTEYSITETGNMDGFEGNSSENFINYQSKVREVLLNYVKKNNWSIINTDNLNEDQVVSEALQIIELEWIVE</sequence>
<dbReference type="RefSeq" id="WP_185526227.1">
    <property type="nucleotide sequence ID" value="NZ_JAARWN010000009.1"/>
</dbReference>
<dbReference type="GO" id="GO:0005524">
    <property type="term" value="F:ATP binding"/>
    <property type="evidence" value="ECO:0007669"/>
    <property type="project" value="UniProtKB-KW"/>
</dbReference>